<keyword evidence="4" id="KW-1185">Reference proteome</keyword>
<reference evidence="4" key="1">
    <citation type="submission" date="2003-08" db="EMBL/GenBank/DDBJ databases">
        <authorList>
            <person name="Birren B."/>
            <person name="Nusbaum C."/>
            <person name="Abebe A."/>
            <person name="Abouelleil A."/>
            <person name="Adekoya E."/>
            <person name="Ait-zahra M."/>
            <person name="Allen N."/>
            <person name="Allen T."/>
            <person name="An P."/>
            <person name="Anderson M."/>
            <person name="Anderson S."/>
            <person name="Arachchi H."/>
            <person name="Armbruster J."/>
            <person name="Bachantsang P."/>
            <person name="Baldwin J."/>
            <person name="Barry A."/>
            <person name="Bayul T."/>
            <person name="Blitshsteyn B."/>
            <person name="Bloom T."/>
            <person name="Blye J."/>
            <person name="Boguslavskiy L."/>
            <person name="Borowsky M."/>
            <person name="Boukhgalter B."/>
            <person name="Brunache A."/>
            <person name="Butler J."/>
            <person name="Calixte N."/>
            <person name="Calvo S."/>
            <person name="Camarata J."/>
            <person name="Campo K."/>
            <person name="Chang J."/>
            <person name="Cheshatsang Y."/>
            <person name="Citroen M."/>
            <person name="Collymore A."/>
            <person name="Considine T."/>
            <person name="Cook A."/>
            <person name="Cooke P."/>
            <person name="Corum B."/>
            <person name="Cuomo C."/>
            <person name="David R."/>
            <person name="Dawoe T."/>
            <person name="Degray S."/>
            <person name="Dodge S."/>
            <person name="Dooley K."/>
            <person name="Dorje P."/>
            <person name="Dorjee K."/>
            <person name="Dorris L."/>
            <person name="Duffey N."/>
            <person name="Dupes A."/>
            <person name="Elkins T."/>
            <person name="Engels R."/>
            <person name="Erickson J."/>
            <person name="Farina A."/>
            <person name="Faro S."/>
            <person name="Ferreira P."/>
            <person name="Fischer H."/>
            <person name="Fitzgerald M."/>
            <person name="Foley K."/>
            <person name="Gage D."/>
            <person name="Galagan J."/>
            <person name="Gearin G."/>
            <person name="Gnerre S."/>
            <person name="Gnirke A."/>
            <person name="Goyette A."/>
            <person name="Graham J."/>
            <person name="Grandbois E."/>
            <person name="Gyaltsen K."/>
            <person name="Hafez N."/>
            <person name="Hagopian D."/>
            <person name="Hagos B."/>
            <person name="Hall J."/>
            <person name="Hatcher B."/>
            <person name="Heller A."/>
            <person name="Higgins H."/>
            <person name="Honan T."/>
            <person name="Horn A."/>
            <person name="Houde N."/>
            <person name="Hughes L."/>
            <person name="Hulme W."/>
            <person name="Husby E."/>
            <person name="Iliev I."/>
            <person name="Jaffe D."/>
            <person name="Jones C."/>
            <person name="Kamal M."/>
            <person name="Kamat A."/>
            <person name="Kamvysselis M."/>
            <person name="Karlsson E."/>
            <person name="Kells C."/>
            <person name="Kieu A."/>
            <person name="Kisner P."/>
            <person name="Kodira C."/>
            <person name="Kulbokas E."/>
            <person name="Labutti K."/>
            <person name="Lama D."/>
            <person name="Landers T."/>
            <person name="Leger J."/>
            <person name="Levine S."/>
            <person name="Lewis D."/>
            <person name="Lewis T."/>
            <person name="Lindblad-toh K."/>
            <person name="Liu X."/>
            <person name="Lokyitsang T."/>
            <person name="Lokyitsang Y."/>
            <person name="Lucien O."/>
            <person name="Lui A."/>
            <person name="Ma L.J."/>
            <person name="Mabbitt R."/>
            <person name="Macdonald J."/>
            <person name="Maclean C."/>
            <person name="Major J."/>
            <person name="Manning J."/>
            <person name="Marabella R."/>
            <person name="Maru K."/>
            <person name="Matthews C."/>
            <person name="Mauceli E."/>
            <person name="Mccarthy M."/>
            <person name="Mcdonough S."/>
            <person name="Mcghee T."/>
            <person name="Meldrim J."/>
            <person name="Meneus L."/>
            <person name="Mesirov J."/>
            <person name="Mihalev A."/>
            <person name="Mihova T."/>
            <person name="Mikkelsen T."/>
            <person name="Mlenga V."/>
            <person name="Moru K."/>
            <person name="Mozes J."/>
            <person name="Mulrain L."/>
            <person name="Munson G."/>
            <person name="Naylor J."/>
            <person name="Newes C."/>
            <person name="Nguyen C."/>
            <person name="Nguyen N."/>
            <person name="Nguyen T."/>
            <person name="Nicol R."/>
            <person name="Nielsen C."/>
            <person name="Nizzari M."/>
            <person name="Norbu C."/>
            <person name="Norbu N."/>
            <person name="O'donnell P."/>
            <person name="Okoawo O."/>
            <person name="O'leary S."/>
            <person name="Omotosho B."/>
            <person name="O'neill K."/>
            <person name="Osman S."/>
            <person name="Parker S."/>
            <person name="Perrin D."/>
            <person name="Phunkhang P."/>
            <person name="Piqani B."/>
            <person name="Purcell S."/>
            <person name="Rachupka T."/>
            <person name="Ramasamy U."/>
            <person name="Rameau R."/>
            <person name="Ray V."/>
            <person name="Raymond C."/>
            <person name="Retta R."/>
            <person name="Richardson S."/>
            <person name="Rise C."/>
            <person name="Rodriguez J."/>
            <person name="Rogers J."/>
            <person name="Rogov P."/>
            <person name="Rutman M."/>
            <person name="Schupbach R."/>
            <person name="Seaman C."/>
            <person name="Settipalli S."/>
            <person name="Sharpe T."/>
            <person name="Sheridan J."/>
            <person name="Sherpa N."/>
            <person name="Shi J."/>
            <person name="Smirnov S."/>
            <person name="Smith C."/>
            <person name="Sougnez C."/>
            <person name="Spencer B."/>
            <person name="Stalker J."/>
            <person name="Stange-thomann N."/>
            <person name="Stavropoulos S."/>
            <person name="Stetson K."/>
            <person name="Stone C."/>
            <person name="Stone S."/>
            <person name="Stubbs M."/>
            <person name="Talamas J."/>
            <person name="Tchuinga P."/>
            <person name="Tenzing P."/>
            <person name="Tesfaye S."/>
            <person name="Theodore J."/>
            <person name="Thoulutsang Y."/>
            <person name="Topham K."/>
            <person name="Towey S."/>
            <person name="Tsamla T."/>
            <person name="Tsomo N."/>
            <person name="Vallee D."/>
            <person name="Vassiliev H."/>
            <person name="Venkataraman V."/>
            <person name="Vinson J."/>
            <person name="Vo A."/>
            <person name="Wade C."/>
            <person name="Wang S."/>
            <person name="Wangchuk T."/>
            <person name="Wangdi T."/>
            <person name="Whittaker C."/>
            <person name="Wilkinson J."/>
            <person name="Wu Y."/>
            <person name="Wyman D."/>
            <person name="Yadav S."/>
            <person name="Yang S."/>
            <person name="Yang X."/>
            <person name="Yeager S."/>
            <person name="Yee E."/>
            <person name="Young G."/>
            <person name="Zainoun J."/>
            <person name="Zembeck L."/>
            <person name="Zimmer A."/>
            <person name="Zody M."/>
            <person name="Lander E."/>
        </authorList>
    </citation>
    <scope>NUCLEOTIDE SEQUENCE [LARGE SCALE GENOMIC DNA]</scope>
</reference>
<dbReference type="Proteomes" id="UP000007875">
    <property type="component" value="Unassembled WGS sequence"/>
</dbReference>
<dbReference type="AlphaFoldDB" id="H2Y6K9"/>
<sequence length="221" mass="24558">MEGVNTSQVDPTTLSNPKEISQTPGNPEFDKPTPVSTPHPEKEDDSSNADDTESLDSNSSRKDLSPRNRGGTSRSVTMHTLVQEGVLEPGTGVLSIDYLGQKYLGDLLNNGKIQWEKVQFASPSSWATYIKKKINPSKKSGCGWNSVKYKGKKLDKLKSDWFRKNAAPIASLSPAANFDEELIAQCNANTLLLDNKMVRERKSLKYFRSEKSDLNRPKHSD</sequence>
<feature type="region of interest" description="Disordered" evidence="1">
    <location>
        <begin position="1"/>
        <end position="76"/>
    </location>
</feature>
<name>H2Y6K9_CIOSA</name>
<reference evidence="3" key="2">
    <citation type="submission" date="2025-08" db="UniProtKB">
        <authorList>
            <consortium name="Ensembl"/>
        </authorList>
    </citation>
    <scope>IDENTIFICATION</scope>
</reference>
<dbReference type="HOGENOM" id="CLU_1250296_0_0_1"/>
<dbReference type="Pfam" id="PF18755">
    <property type="entry name" value="RAMA"/>
    <property type="match status" value="1"/>
</dbReference>
<evidence type="ECO:0000313" key="4">
    <source>
        <dbReference type="Proteomes" id="UP000007875"/>
    </source>
</evidence>
<feature type="compositionally biased region" description="Acidic residues" evidence="1">
    <location>
        <begin position="43"/>
        <end position="54"/>
    </location>
</feature>
<dbReference type="STRING" id="51511.ENSCSAVP00000000957"/>
<dbReference type="InterPro" id="IPR040843">
    <property type="entry name" value="RAMA"/>
</dbReference>
<protein>
    <recommendedName>
        <fullName evidence="2">RAMA domain-containing protein</fullName>
    </recommendedName>
</protein>
<dbReference type="Ensembl" id="ENSCSAVT00000000967.1">
    <property type="protein sequence ID" value="ENSCSAVP00000000957.1"/>
    <property type="gene ID" value="ENSCSAVG00000000536.1"/>
</dbReference>
<organism evidence="3 4">
    <name type="scientific">Ciona savignyi</name>
    <name type="common">Pacific transparent sea squirt</name>
    <dbReference type="NCBI Taxonomy" id="51511"/>
    <lineage>
        <taxon>Eukaryota</taxon>
        <taxon>Metazoa</taxon>
        <taxon>Chordata</taxon>
        <taxon>Tunicata</taxon>
        <taxon>Ascidiacea</taxon>
        <taxon>Phlebobranchia</taxon>
        <taxon>Cionidae</taxon>
        <taxon>Ciona</taxon>
    </lineage>
</organism>
<dbReference type="InParanoid" id="H2Y6K9"/>
<proteinExistence type="predicted"/>
<evidence type="ECO:0000256" key="1">
    <source>
        <dbReference type="SAM" id="MobiDB-lite"/>
    </source>
</evidence>
<evidence type="ECO:0000313" key="3">
    <source>
        <dbReference type="Ensembl" id="ENSCSAVP00000000957.1"/>
    </source>
</evidence>
<dbReference type="GeneTree" id="ENSGT00940000160191"/>
<feature type="domain" description="RAMA" evidence="2">
    <location>
        <begin position="59"/>
        <end position="166"/>
    </location>
</feature>
<reference evidence="3" key="3">
    <citation type="submission" date="2025-09" db="UniProtKB">
        <authorList>
            <consortium name="Ensembl"/>
        </authorList>
    </citation>
    <scope>IDENTIFICATION</scope>
</reference>
<accession>H2Y6K9</accession>
<evidence type="ECO:0000259" key="2">
    <source>
        <dbReference type="Pfam" id="PF18755"/>
    </source>
</evidence>
<dbReference type="eggNOG" id="KOG1555">
    <property type="taxonomic scope" value="Eukaryota"/>
</dbReference>
<feature type="compositionally biased region" description="Polar residues" evidence="1">
    <location>
        <begin position="1"/>
        <end position="25"/>
    </location>
</feature>